<evidence type="ECO:0000313" key="2">
    <source>
        <dbReference type="Proteomes" id="UP001159363"/>
    </source>
</evidence>
<dbReference type="Proteomes" id="UP001159363">
    <property type="component" value="Chromosome 16"/>
</dbReference>
<reference evidence="1 2" key="1">
    <citation type="submission" date="2023-02" db="EMBL/GenBank/DDBJ databases">
        <title>LHISI_Scaffold_Assembly.</title>
        <authorList>
            <person name="Stuart O.P."/>
            <person name="Cleave R."/>
            <person name="Magrath M.J.L."/>
            <person name="Mikheyev A.S."/>
        </authorList>
    </citation>
    <scope>NUCLEOTIDE SEQUENCE [LARGE SCALE GENOMIC DNA]</scope>
    <source>
        <strain evidence="1">Daus_M_001</strain>
        <tissue evidence="1">Leg muscle</tissue>
    </source>
</reference>
<evidence type="ECO:0000313" key="1">
    <source>
        <dbReference type="EMBL" id="KAJ8865770.1"/>
    </source>
</evidence>
<keyword evidence="2" id="KW-1185">Reference proteome</keyword>
<proteinExistence type="predicted"/>
<dbReference type="EMBL" id="JARBHB010000017">
    <property type="protein sequence ID" value="KAJ8865770.1"/>
    <property type="molecule type" value="Genomic_DNA"/>
</dbReference>
<gene>
    <name evidence="1" type="ORF">PR048_033292</name>
</gene>
<name>A0ABQ9FZW7_9NEOP</name>
<evidence type="ECO:0008006" key="3">
    <source>
        <dbReference type="Google" id="ProtNLM"/>
    </source>
</evidence>
<comment type="caution">
    <text evidence="1">The sequence shown here is derived from an EMBL/GenBank/DDBJ whole genome shotgun (WGS) entry which is preliminary data.</text>
</comment>
<accession>A0ABQ9FZW7</accession>
<sequence>MVLDIIKNCEKILLFVSTAENLIVLAKCKTIKESTFSSLDSWHANKWCDNIATGPCFPQKNRTDRIIWHINRLVNKILNLRKFLPDQVYNYNESGLYRKCLPSKVAGTSMAEKTAPGHKSSKVCVTNVFANASGEHELKVLYVGKGKKA</sequence>
<organism evidence="1 2">
    <name type="scientific">Dryococelus australis</name>
    <dbReference type="NCBI Taxonomy" id="614101"/>
    <lineage>
        <taxon>Eukaryota</taxon>
        <taxon>Metazoa</taxon>
        <taxon>Ecdysozoa</taxon>
        <taxon>Arthropoda</taxon>
        <taxon>Hexapoda</taxon>
        <taxon>Insecta</taxon>
        <taxon>Pterygota</taxon>
        <taxon>Neoptera</taxon>
        <taxon>Polyneoptera</taxon>
        <taxon>Phasmatodea</taxon>
        <taxon>Verophasmatodea</taxon>
        <taxon>Anareolatae</taxon>
        <taxon>Phasmatidae</taxon>
        <taxon>Eurycanthinae</taxon>
        <taxon>Dryococelus</taxon>
    </lineage>
</organism>
<protein>
    <recommendedName>
        <fullName evidence="3">PiggyBac transposable element-derived protein domain-containing protein</fullName>
    </recommendedName>
</protein>